<accession>A0A380CRY2</accession>
<dbReference type="SUPFAM" id="SSF53756">
    <property type="entry name" value="UDP-Glycosyltransferase/glycogen phosphorylase"/>
    <property type="match status" value="1"/>
</dbReference>
<organism evidence="3 4">
    <name type="scientific">Staphylococcus arlettae</name>
    <dbReference type="NCBI Taxonomy" id="29378"/>
    <lineage>
        <taxon>Bacteria</taxon>
        <taxon>Bacillati</taxon>
        <taxon>Bacillota</taxon>
        <taxon>Bacilli</taxon>
        <taxon>Bacillales</taxon>
        <taxon>Staphylococcaceae</taxon>
        <taxon>Staphylococcus</taxon>
    </lineage>
</organism>
<feature type="domain" description="Glycosyl transferase family 1" evidence="1">
    <location>
        <begin position="212"/>
        <end position="358"/>
    </location>
</feature>
<dbReference type="Gene3D" id="3.40.50.2000">
    <property type="entry name" value="Glycogen Phosphorylase B"/>
    <property type="match status" value="2"/>
</dbReference>
<dbReference type="EMBL" id="BKAV01000006">
    <property type="protein sequence ID" value="GEP99886.1"/>
    <property type="molecule type" value="Genomic_DNA"/>
</dbReference>
<dbReference type="AlphaFoldDB" id="A0A380CRY2"/>
<dbReference type="OrthoDB" id="9811902at2"/>
<dbReference type="RefSeq" id="WP_107373983.1">
    <property type="nucleotide sequence ID" value="NZ_BKAV01000006.1"/>
</dbReference>
<evidence type="ECO:0000259" key="1">
    <source>
        <dbReference type="Pfam" id="PF00534"/>
    </source>
</evidence>
<sequence length="402" mass="46406">MKKKKLLILCQYFYPEYVSSATLPTQMAEDLVDKGMRVEVMCGWPYEYSNEKDVEKNENYKGISIKRLKYSKFNNKNKFGRIFNFFSLFAMFVCKMPKMLTYDHILVYSNPPILPLIPDVLYRMFNKQYSFVVYDIAPDNALKTGTIKSGSLIDRLMNYINKHVYKNAENIIVLGTEMKTYLLQNKISDNPGNIHVIPNWYIESEYDVVKSNEFKKLRNQYDKILLYSGNMGQLQDMETIVEFLKLNKNNENTLTILCGHGKKYAEVKKSIKSNEIKNVKMYEFLTGTDYTDVLKITDACFASLIPEGVGLGVPSKNYGYLANKKPLILIMDKHSDIVKHVETYNAGIQIDNGAAQDILNFITSHSRNDLQVLGGNAYQLFKDEYTRQHNTTKYYILLNGGN</sequence>
<evidence type="ECO:0000313" key="4">
    <source>
        <dbReference type="Proteomes" id="UP000254956"/>
    </source>
</evidence>
<keyword evidence="5" id="KW-1185">Reference proteome</keyword>
<evidence type="ECO:0000313" key="2">
    <source>
        <dbReference type="EMBL" id="GEP99886.1"/>
    </source>
</evidence>
<gene>
    <name evidence="3" type="ORF">NCTC12413_02390</name>
    <name evidence="2" type="ORF">SAR03_09240</name>
</gene>
<dbReference type="InterPro" id="IPR001296">
    <property type="entry name" value="Glyco_trans_1"/>
</dbReference>
<dbReference type="STRING" id="1212545.SARL_03566"/>
<dbReference type="CDD" id="cd03794">
    <property type="entry name" value="GT4_WbuB-like"/>
    <property type="match status" value="1"/>
</dbReference>
<proteinExistence type="predicted"/>
<dbReference type="Proteomes" id="UP000321598">
    <property type="component" value="Unassembled WGS sequence"/>
</dbReference>
<name>A0A380CRY2_9STAP</name>
<reference evidence="3 4" key="1">
    <citation type="submission" date="2018-06" db="EMBL/GenBank/DDBJ databases">
        <authorList>
            <consortium name="Pathogen Informatics"/>
            <person name="Doyle S."/>
        </authorList>
    </citation>
    <scope>NUCLEOTIDE SEQUENCE [LARGE SCALE GENOMIC DNA]</scope>
    <source>
        <strain evidence="3 4">NCTC12413</strain>
    </source>
</reference>
<evidence type="ECO:0000313" key="5">
    <source>
        <dbReference type="Proteomes" id="UP000321598"/>
    </source>
</evidence>
<evidence type="ECO:0000313" key="3">
    <source>
        <dbReference type="EMBL" id="SUJ26148.1"/>
    </source>
</evidence>
<dbReference type="EMBL" id="UGZE01000001">
    <property type="protein sequence ID" value="SUJ26148.1"/>
    <property type="molecule type" value="Genomic_DNA"/>
</dbReference>
<reference evidence="2 5" key="2">
    <citation type="submission" date="2019-07" db="EMBL/GenBank/DDBJ databases">
        <title>Whole genome shotgun sequence of Staphylococcus arlettae NBRC 109765.</title>
        <authorList>
            <person name="Hosoyama A."/>
            <person name="Uohara A."/>
            <person name="Ohji S."/>
            <person name="Ichikawa N."/>
        </authorList>
    </citation>
    <scope>NUCLEOTIDE SEQUENCE [LARGE SCALE GENOMIC DNA]</scope>
    <source>
        <strain evidence="2 5">NBRC 109765</strain>
    </source>
</reference>
<dbReference type="GO" id="GO:0016757">
    <property type="term" value="F:glycosyltransferase activity"/>
    <property type="evidence" value="ECO:0007669"/>
    <property type="project" value="InterPro"/>
</dbReference>
<dbReference type="Pfam" id="PF00534">
    <property type="entry name" value="Glycos_transf_1"/>
    <property type="match status" value="1"/>
</dbReference>
<dbReference type="Proteomes" id="UP000254956">
    <property type="component" value="Unassembled WGS sequence"/>
</dbReference>
<protein>
    <submittedName>
        <fullName evidence="3">Capsular polysaccharide synthesis enzyme Cap5L</fullName>
    </submittedName>
    <submittedName>
        <fullName evidence="2">Glycosyltransferase WbuB</fullName>
    </submittedName>
</protein>